<keyword evidence="2" id="KW-0808">Transferase</keyword>
<dbReference type="InterPro" id="IPR049625">
    <property type="entry name" value="Glyco_transf_61_cat"/>
</dbReference>
<dbReference type="KEGG" id="hnv:DDQ68_13385"/>
<reference evidence="6" key="1">
    <citation type="submission" date="2018-04" db="EMBL/GenBank/DDBJ databases">
        <title>Complete genome of Antarctic heterotrophic bacterium Hymenobacter nivis.</title>
        <authorList>
            <person name="Terashima M."/>
        </authorList>
    </citation>
    <scope>NUCLEOTIDE SEQUENCE [LARGE SCALE GENOMIC DNA]</scope>
    <source>
        <strain evidence="6">NBRC 111535</strain>
    </source>
</reference>
<dbReference type="GO" id="GO:0016757">
    <property type="term" value="F:glycosyltransferase activity"/>
    <property type="evidence" value="ECO:0007669"/>
    <property type="project" value="UniProtKB-KW"/>
</dbReference>
<evidence type="ECO:0000256" key="1">
    <source>
        <dbReference type="ARBA" id="ARBA00022676"/>
    </source>
</evidence>
<gene>
    <name evidence="5" type="ORF">DDQ68_13385</name>
</gene>
<organism evidence="5 6">
    <name type="scientific">Hymenobacter nivis</name>
    <dbReference type="NCBI Taxonomy" id="1850093"/>
    <lineage>
        <taxon>Bacteria</taxon>
        <taxon>Pseudomonadati</taxon>
        <taxon>Bacteroidota</taxon>
        <taxon>Cytophagia</taxon>
        <taxon>Cytophagales</taxon>
        <taxon>Hymenobacteraceae</taxon>
        <taxon>Hymenobacter</taxon>
    </lineage>
</organism>
<dbReference type="Pfam" id="PF04577">
    <property type="entry name" value="Glyco_transf_61"/>
    <property type="match status" value="1"/>
</dbReference>
<accession>A0A2Z3GI25</accession>
<keyword evidence="3" id="KW-0325">Glycoprotein</keyword>
<evidence type="ECO:0000259" key="4">
    <source>
        <dbReference type="Pfam" id="PF04577"/>
    </source>
</evidence>
<protein>
    <submittedName>
        <fullName evidence="5">Glycosyltransferase family 61 protein</fullName>
    </submittedName>
</protein>
<keyword evidence="1" id="KW-0328">Glycosyltransferase</keyword>
<evidence type="ECO:0000256" key="3">
    <source>
        <dbReference type="ARBA" id="ARBA00023180"/>
    </source>
</evidence>
<dbReference type="Proteomes" id="UP000245999">
    <property type="component" value="Chromosome"/>
</dbReference>
<evidence type="ECO:0000313" key="5">
    <source>
        <dbReference type="EMBL" id="AWM33689.1"/>
    </source>
</evidence>
<dbReference type="AlphaFoldDB" id="A0A2Z3GI25"/>
<feature type="domain" description="Glycosyltransferase 61 catalytic" evidence="4">
    <location>
        <begin position="191"/>
        <end position="315"/>
    </location>
</feature>
<dbReference type="InterPro" id="IPR007657">
    <property type="entry name" value="Glycosyltransferase_61"/>
</dbReference>
<dbReference type="PANTHER" id="PTHR20961">
    <property type="entry name" value="GLYCOSYLTRANSFERASE"/>
    <property type="match status" value="1"/>
</dbReference>
<evidence type="ECO:0000313" key="6">
    <source>
        <dbReference type="Proteomes" id="UP000245999"/>
    </source>
</evidence>
<dbReference type="EMBL" id="CP029145">
    <property type="protein sequence ID" value="AWM33689.1"/>
    <property type="molecule type" value="Genomic_DNA"/>
</dbReference>
<proteinExistence type="predicted"/>
<evidence type="ECO:0000256" key="2">
    <source>
        <dbReference type="ARBA" id="ARBA00022679"/>
    </source>
</evidence>
<sequence>MNPSVTTLKNEIKKLVKQLVGLAGFQLLTKAQTIAYLKPCELVHRPAELINVPEVYDAVDPGRRIFQRKDAATQPCYVWHRTYEGGPPAALLRNGSVRIDGYVLCTDYFTDHVLKDFLKTKKRAVVEAGALVAPFSHYPDAHFICGYYDFMFLIAAKLCRMAQAVPEPADAIVAYPLFGTSYEQEFLSVLGFELAHVLDSRLYNVRSASYLLASAGAWNYPSPTDVELLRDRLAPLIQEPAEKHARLYISRTGRRRIVNEDALVALLEKYDFFIVEDRPRTLAEQLTLYRHASFIMGPHGASFSNIIWCQPGTHLFEIFAPDYVPDYFLYLAQLAGLGYSACCQPAAGGEHLPPIEKNIRVSVPDIERGLVAALEKATRPETRRCGPNE</sequence>
<keyword evidence="6" id="KW-1185">Reference proteome</keyword>
<dbReference type="OrthoDB" id="1156086at2"/>
<name>A0A2Z3GI25_9BACT</name>